<feature type="region of interest" description="Disordered" evidence="1">
    <location>
        <begin position="431"/>
        <end position="453"/>
    </location>
</feature>
<dbReference type="PANTHER" id="PTHR24209">
    <property type="entry name" value="PROTEIN DA1-RELATED 2"/>
    <property type="match status" value="1"/>
</dbReference>
<dbReference type="AlphaFoldDB" id="K0K3S4"/>
<dbReference type="InterPro" id="IPR022087">
    <property type="entry name" value="DA1-like_dom"/>
</dbReference>
<organism evidence="3 4">
    <name type="scientific">Saccharothrix espanaensis (strain ATCC 51144 / DSM 44229 / JCM 9112 / NBRC 15066 / NRRL 15764)</name>
    <dbReference type="NCBI Taxonomy" id="1179773"/>
    <lineage>
        <taxon>Bacteria</taxon>
        <taxon>Bacillati</taxon>
        <taxon>Actinomycetota</taxon>
        <taxon>Actinomycetes</taxon>
        <taxon>Pseudonocardiales</taxon>
        <taxon>Pseudonocardiaceae</taxon>
        <taxon>Saccharothrix</taxon>
    </lineage>
</organism>
<dbReference type="HOGENOM" id="CLU_562446_0_0_11"/>
<dbReference type="STRING" id="1179773.BN6_49630"/>
<dbReference type="Pfam" id="PF12315">
    <property type="entry name" value="DA1-like"/>
    <property type="match status" value="1"/>
</dbReference>
<dbReference type="Gene3D" id="3.30.70.1230">
    <property type="entry name" value="Nucleotide cyclase"/>
    <property type="match status" value="1"/>
</dbReference>
<evidence type="ECO:0000259" key="2">
    <source>
        <dbReference type="Pfam" id="PF12315"/>
    </source>
</evidence>
<evidence type="ECO:0000313" key="4">
    <source>
        <dbReference type="Proteomes" id="UP000006281"/>
    </source>
</evidence>
<protein>
    <recommendedName>
        <fullName evidence="2">Protein DA1-like domain-containing protein</fullName>
    </recommendedName>
</protein>
<dbReference type="InterPro" id="IPR045218">
    <property type="entry name" value="DA1-like"/>
</dbReference>
<keyword evidence="4" id="KW-1185">Reference proteome</keyword>
<name>K0K3S4_SACES</name>
<sequence>MSGDLCTVCGRPPVGRYAVSMQGETTCARHPEDGRCALCGRPRHVGEGGWPGFTASTVRCPTCRRQAVEDQVTARAHIPRVREEMAALGIRLDRPVKVTLVDPESINADPGALCLGRTHTWTSQQESSVLGIEIARGLTPVHFGATVAHEIGHAWLCQRGAWGLPPEVEEGVCELFAGAWLKRQRTPFADAVREAALTSADPVYGAGYRLVRDAVVAHGITAVLDAVCARRELPGREAEQCNRRGEGDMEIHPVSRSVLVVDVERSSDRTDPEKAGLRAALYQVLARAVVAAGFGDVPQRLDDLGDGVLLVFDSEVLPVLDPLVEALLAELARHNAERDRTDWIRLRVAVHFGLVARDEHGWVGEAMTTAFRAAEAERGREVLRRAEHGQAVVLVTDHVYRSVVRQGFRGLRPEAYRPLDEPTGLVWARVPGYETPPSPDDGPEAAAPGSGADLNVTFTGNSIGSVFTTPSIPSVDARTYFGSTP</sequence>
<dbReference type="SUPFAM" id="SSF55073">
    <property type="entry name" value="Nucleotide cyclase"/>
    <property type="match status" value="1"/>
</dbReference>
<feature type="domain" description="Protein DA1-like" evidence="2">
    <location>
        <begin position="85"/>
        <end position="199"/>
    </location>
</feature>
<proteinExistence type="predicted"/>
<dbReference type="GO" id="GO:0043130">
    <property type="term" value="F:ubiquitin binding"/>
    <property type="evidence" value="ECO:0007669"/>
    <property type="project" value="TreeGrafter"/>
</dbReference>
<dbReference type="eggNOG" id="COG2114">
    <property type="taxonomic scope" value="Bacteria"/>
</dbReference>
<dbReference type="OrthoDB" id="1120323at2"/>
<dbReference type="KEGG" id="sesp:BN6_49630"/>
<dbReference type="BioCyc" id="SESP1179773:BN6_RS42350-MONOMER"/>
<evidence type="ECO:0000256" key="1">
    <source>
        <dbReference type="SAM" id="MobiDB-lite"/>
    </source>
</evidence>
<reference evidence="3 4" key="1">
    <citation type="journal article" date="2012" name="BMC Genomics">
        <title>Complete genome sequence of Saccharothrix espanaensis DSM 44229T and comparison to the other completely sequenced Pseudonocardiaceae.</title>
        <authorList>
            <person name="Strobel T."/>
            <person name="Al-Dilaimi A."/>
            <person name="Blom J."/>
            <person name="Gessner A."/>
            <person name="Kalinowski J."/>
            <person name="Luzhetska M."/>
            <person name="Puhler A."/>
            <person name="Szczepanowski R."/>
            <person name="Bechthold A."/>
            <person name="Ruckert C."/>
        </authorList>
    </citation>
    <scope>NUCLEOTIDE SEQUENCE [LARGE SCALE GENOMIC DNA]</scope>
    <source>
        <strain evidence="4">ATCC 51144 / DSM 44229 / JCM 9112 / NBRC 15066 / NRRL 15764</strain>
    </source>
</reference>
<evidence type="ECO:0000313" key="3">
    <source>
        <dbReference type="EMBL" id="CCH32232.1"/>
    </source>
</evidence>
<dbReference type="PANTHER" id="PTHR24209:SF7">
    <property type="entry name" value="PROTEIN DA1-RELATED 2"/>
    <property type="match status" value="1"/>
</dbReference>
<dbReference type="EMBL" id="HE804045">
    <property type="protein sequence ID" value="CCH32232.1"/>
    <property type="molecule type" value="Genomic_DNA"/>
</dbReference>
<dbReference type="RefSeq" id="WP_015102344.1">
    <property type="nucleotide sequence ID" value="NC_019673.1"/>
</dbReference>
<dbReference type="Proteomes" id="UP000006281">
    <property type="component" value="Chromosome"/>
</dbReference>
<dbReference type="PATRIC" id="fig|1179773.3.peg.4980"/>
<dbReference type="InterPro" id="IPR029787">
    <property type="entry name" value="Nucleotide_cyclase"/>
</dbReference>
<gene>
    <name evidence="3" type="ordered locus">BN6_49630</name>
</gene>
<accession>K0K3S4</accession>